<dbReference type="InterPro" id="IPR007213">
    <property type="entry name" value="Ppm1/Ppm2/Tcmp"/>
</dbReference>
<dbReference type="AlphaFoldDB" id="A0A4R1QK02"/>
<protein>
    <submittedName>
        <fullName evidence="3">Leucine carboxyl methyltransferase</fullName>
    </submittedName>
</protein>
<evidence type="ECO:0000256" key="1">
    <source>
        <dbReference type="ARBA" id="ARBA00022603"/>
    </source>
</evidence>
<keyword evidence="1 3" id="KW-0489">Methyltransferase</keyword>
<organism evidence="3 4">
    <name type="scientific">Kineothrix alysoides</name>
    <dbReference type="NCBI Taxonomy" id="1469948"/>
    <lineage>
        <taxon>Bacteria</taxon>
        <taxon>Bacillati</taxon>
        <taxon>Bacillota</taxon>
        <taxon>Clostridia</taxon>
        <taxon>Lachnospirales</taxon>
        <taxon>Lachnospiraceae</taxon>
        <taxon>Kineothrix</taxon>
    </lineage>
</organism>
<dbReference type="OrthoDB" id="9800233at2"/>
<evidence type="ECO:0000256" key="2">
    <source>
        <dbReference type="ARBA" id="ARBA00022679"/>
    </source>
</evidence>
<dbReference type="STRING" id="1469948.GCA_000732725_02398"/>
<proteinExistence type="predicted"/>
<dbReference type="SUPFAM" id="SSF53335">
    <property type="entry name" value="S-adenosyl-L-methionine-dependent methyltransferases"/>
    <property type="match status" value="1"/>
</dbReference>
<dbReference type="Proteomes" id="UP000295718">
    <property type="component" value="Unassembled WGS sequence"/>
</dbReference>
<dbReference type="PIRSF" id="PIRSF028177">
    <property type="entry name" value="Polyketide_synth_Omtfrase_TcmP"/>
    <property type="match status" value="1"/>
</dbReference>
<dbReference type="Pfam" id="PF04072">
    <property type="entry name" value="LCM"/>
    <property type="match status" value="1"/>
</dbReference>
<dbReference type="RefSeq" id="WP_051869524.1">
    <property type="nucleotide sequence ID" value="NZ_JPNB01000002.1"/>
</dbReference>
<dbReference type="InterPro" id="IPR016874">
    <property type="entry name" value="TcmP-like"/>
</dbReference>
<sequence>MQNEKLKIPEISETLFIPLAARAHETLRVNGVIRDEKAVEFLSRADTSNFIVDGGSISTLGILARTKIIDDEISKILSSVSKAVIVNLGAGLDTRYNRISCEEVEWYDLDLPETIELRKQFVGETDIHFIAESILDESWTDGIRTGEGNAVIIIAEGLLMYFGEKDVQKVLQKIAEAFPKADIFFDVVHPFFMNKGISSKFLWGIDRVKDLEKLDSRIELVKSWSMGSLLKERQPWLLRILNILPSTRKRSQIIHLKVKERDSIE</sequence>
<accession>A0A4R1QK02</accession>
<gene>
    <name evidence="3" type="ORF">EDD76_12310</name>
</gene>
<evidence type="ECO:0000313" key="4">
    <source>
        <dbReference type="Proteomes" id="UP000295718"/>
    </source>
</evidence>
<dbReference type="PANTHER" id="PTHR43619:SF2">
    <property type="entry name" value="S-ADENOSYL-L-METHIONINE-DEPENDENT METHYLTRANSFERASES SUPERFAMILY PROTEIN"/>
    <property type="match status" value="1"/>
</dbReference>
<dbReference type="GO" id="GO:0032259">
    <property type="term" value="P:methylation"/>
    <property type="evidence" value="ECO:0007669"/>
    <property type="project" value="UniProtKB-KW"/>
</dbReference>
<reference evidence="3 4" key="1">
    <citation type="submission" date="2019-03" db="EMBL/GenBank/DDBJ databases">
        <title>Genomic Encyclopedia of Type Strains, Phase IV (KMG-IV): sequencing the most valuable type-strain genomes for metagenomic binning, comparative biology and taxonomic classification.</title>
        <authorList>
            <person name="Goeker M."/>
        </authorList>
    </citation>
    <scope>NUCLEOTIDE SEQUENCE [LARGE SCALE GENOMIC DNA]</scope>
    <source>
        <strain evidence="3 4">DSM 100556</strain>
    </source>
</reference>
<name>A0A4R1QK02_9FIRM</name>
<comment type="caution">
    <text evidence="3">The sequence shown here is derived from an EMBL/GenBank/DDBJ whole genome shotgun (WGS) entry which is preliminary data.</text>
</comment>
<keyword evidence="2 3" id="KW-0808">Transferase</keyword>
<dbReference type="InterPro" id="IPR029063">
    <property type="entry name" value="SAM-dependent_MTases_sf"/>
</dbReference>
<dbReference type="PANTHER" id="PTHR43619">
    <property type="entry name" value="S-ADENOSYL-L-METHIONINE-DEPENDENT METHYLTRANSFERASE YKTD-RELATED"/>
    <property type="match status" value="1"/>
</dbReference>
<dbReference type="EMBL" id="SLUO01000023">
    <property type="protein sequence ID" value="TCL53999.1"/>
    <property type="molecule type" value="Genomic_DNA"/>
</dbReference>
<evidence type="ECO:0000313" key="3">
    <source>
        <dbReference type="EMBL" id="TCL53999.1"/>
    </source>
</evidence>
<dbReference type="GO" id="GO:0008168">
    <property type="term" value="F:methyltransferase activity"/>
    <property type="evidence" value="ECO:0007669"/>
    <property type="project" value="UniProtKB-KW"/>
</dbReference>
<keyword evidence="4" id="KW-1185">Reference proteome</keyword>
<dbReference type="Gene3D" id="3.40.50.150">
    <property type="entry name" value="Vaccinia Virus protein VP39"/>
    <property type="match status" value="1"/>
</dbReference>